<reference evidence="1 2" key="1">
    <citation type="journal article" date="2020" name="Genome Biol. Evol.">
        <title>Comparative genomics of Sclerotiniaceae.</title>
        <authorList>
            <person name="Valero Jimenez C.A."/>
            <person name="Steentjes M."/>
            <person name="Scholten O.E."/>
            <person name="Van Kan J.A.L."/>
        </authorList>
    </citation>
    <scope>NUCLEOTIDE SEQUENCE [LARGE SCALE GENOMIC DNA]</scope>
    <source>
        <strain evidence="1 2">B1</strain>
    </source>
</reference>
<accession>A0ABQ7I7C2</accession>
<name>A0ABQ7I7C2_9HELO</name>
<evidence type="ECO:0000313" key="2">
    <source>
        <dbReference type="Proteomes" id="UP000783213"/>
    </source>
</evidence>
<proteinExistence type="predicted"/>
<dbReference type="EMBL" id="RCSX01000041">
    <property type="protein sequence ID" value="KAF7915983.1"/>
    <property type="molecule type" value="Genomic_DNA"/>
</dbReference>
<keyword evidence="2" id="KW-1185">Reference proteome</keyword>
<sequence>MRFIVHGCVYIGISTTAAASSSQTAQETHKQSSSPTISTKFAPTGFTDASSEACASVSAMIRQSPDKITFTSTALECLKSVPLNFNRSISFIEFIESDLQFQSTLSYLKNPPQGWPFPGFDVLGGLTEMKALLLSGEHKAQWDFERDIWSLVNILPHDFHFNLPLPLISSVFKFAVWGGSLVSVSSHELSLPKVFFKSLCMLSRVDLDRTTKAKKALFTQALEVRSLRNLMAGLLALERPGGC</sequence>
<dbReference type="GeneID" id="62237609"/>
<dbReference type="RefSeq" id="XP_038805120.1">
    <property type="nucleotide sequence ID" value="XM_038958460.1"/>
</dbReference>
<organism evidence="1 2">
    <name type="scientific">Botrytis deweyae</name>
    <dbReference type="NCBI Taxonomy" id="2478750"/>
    <lineage>
        <taxon>Eukaryota</taxon>
        <taxon>Fungi</taxon>
        <taxon>Dikarya</taxon>
        <taxon>Ascomycota</taxon>
        <taxon>Pezizomycotina</taxon>
        <taxon>Leotiomycetes</taxon>
        <taxon>Helotiales</taxon>
        <taxon>Sclerotiniaceae</taxon>
        <taxon>Botrytis</taxon>
    </lineage>
</organism>
<protein>
    <submittedName>
        <fullName evidence="1">Uncharacterized protein</fullName>
    </submittedName>
</protein>
<comment type="caution">
    <text evidence="1">The sequence shown here is derived from an EMBL/GenBank/DDBJ whole genome shotgun (WGS) entry which is preliminary data.</text>
</comment>
<dbReference type="PANTHER" id="PTHR37049">
    <property type="entry name" value="PEPTIDASE S41 FAMILY PROTEIN"/>
    <property type="match status" value="1"/>
</dbReference>
<dbReference type="Proteomes" id="UP000783213">
    <property type="component" value="Unassembled WGS sequence"/>
</dbReference>
<evidence type="ECO:0000313" key="1">
    <source>
        <dbReference type="EMBL" id="KAF7915983.1"/>
    </source>
</evidence>
<dbReference type="InterPro" id="IPR052766">
    <property type="entry name" value="S41A_metabolite_peptidase"/>
</dbReference>
<dbReference type="PANTHER" id="PTHR37049:SF4">
    <property type="entry name" value="RHODANESE DOMAIN-CONTAINING PROTEIN"/>
    <property type="match status" value="1"/>
</dbReference>
<gene>
    <name evidence="1" type="ORF">EAE98_010838</name>
</gene>